<dbReference type="Gene3D" id="1.10.8.270">
    <property type="entry name" value="putative rabgap domain of human tbc1 domain family member 14 like domains"/>
    <property type="match status" value="1"/>
</dbReference>
<dbReference type="PANTHER" id="PTHR47219">
    <property type="entry name" value="RAB GTPASE-ACTIVATING PROTEIN 1-LIKE"/>
    <property type="match status" value="1"/>
</dbReference>
<dbReference type="Proteomes" id="UP001189429">
    <property type="component" value="Unassembled WGS sequence"/>
</dbReference>
<accession>A0ABN9VLG9</accession>
<protein>
    <recommendedName>
        <fullName evidence="2">Rab-GAP TBC domain-containing protein</fullName>
    </recommendedName>
</protein>
<dbReference type="InterPro" id="IPR035969">
    <property type="entry name" value="Rab-GAP_TBC_sf"/>
</dbReference>
<dbReference type="InterPro" id="IPR050302">
    <property type="entry name" value="Rab_GAP_TBC_domain"/>
</dbReference>
<feature type="domain" description="Rab-GAP TBC" evidence="2">
    <location>
        <begin position="302"/>
        <end position="472"/>
    </location>
</feature>
<reference evidence="3" key="1">
    <citation type="submission" date="2023-10" db="EMBL/GenBank/DDBJ databases">
        <authorList>
            <person name="Chen Y."/>
            <person name="Shah S."/>
            <person name="Dougan E. K."/>
            <person name="Thang M."/>
            <person name="Chan C."/>
        </authorList>
    </citation>
    <scope>NUCLEOTIDE SEQUENCE [LARGE SCALE GENOMIC DNA]</scope>
</reference>
<organism evidence="3 4">
    <name type="scientific">Prorocentrum cordatum</name>
    <dbReference type="NCBI Taxonomy" id="2364126"/>
    <lineage>
        <taxon>Eukaryota</taxon>
        <taxon>Sar</taxon>
        <taxon>Alveolata</taxon>
        <taxon>Dinophyceae</taxon>
        <taxon>Prorocentrales</taxon>
        <taxon>Prorocentraceae</taxon>
        <taxon>Prorocentrum</taxon>
    </lineage>
</organism>
<comment type="caution">
    <text evidence="3">The sequence shown here is derived from an EMBL/GenBank/DDBJ whole genome shotgun (WGS) entry which is preliminary data.</text>
</comment>
<dbReference type="SMART" id="SM00164">
    <property type="entry name" value="TBC"/>
    <property type="match status" value="1"/>
</dbReference>
<feature type="compositionally biased region" description="Low complexity" evidence="1">
    <location>
        <begin position="637"/>
        <end position="646"/>
    </location>
</feature>
<feature type="compositionally biased region" description="Low complexity" evidence="1">
    <location>
        <begin position="139"/>
        <end position="162"/>
    </location>
</feature>
<sequence length="694" mass="73699">MRWPECCGCSPPALVAAAAGAGAPRRLTLEPGRCVPPGPEEGEQPLLVQQESASLAASRLALLKEQEALSAQLRVRRHPSLLRGGVQARRLDAGSPLLGLNSPTHSESWGSRAGSDVNSARSFGSRAGSKAARALKLIARAPSSGRPPSAGSPPTAAAARSPCVSATGSEPRLLSESPERCSARGRLSTVGSVSGEESSSDRGSYMSSSVEGVAMLPLAAWAPPSRSLRRGVRRVRTVATGSAAGGSSRSSEGSPEELQAVPEGSFDADEAAAPEEGRQEADEAAPAAAPPKRPRQVLPSRPLRKAGRGRVASRSLRRLRQTARAEDLAQIRKDLPRTFSEEPTVAALAEVSEELLLEYAASDPEVGYCQGMSHVAAVAAAHFRTPAEAFPPFAEVVRSVRGLWLPGLPLLLQGKVAFERIGRRHLPEVWRHLREFGIAPDMFLLDAWLTLFSRWLPFAMLWGVFELVCMEGFTAVLALTAEVLRAHEEALMGASSFEELFVLLKALPAQKAQPDARLLLEATRALLPSATEAMTGSEIRGADSPSSSSVVGGQVEETAGPSLWEGMLTVARRGPRLIFTHSDLLEVDPLNTDLRSWRGFMSHLTEAAHTAVTMTSACLPVHREETASNSTNGSTKAPSRSPRSSANSQKPSAPSQRGSWRCRGKSRGGQEGKRGSRLCCMGKSVASASSDDFQ</sequence>
<keyword evidence="4" id="KW-1185">Reference proteome</keyword>
<dbReference type="EMBL" id="CAUYUJ010017227">
    <property type="protein sequence ID" value="CAK0873001.1"/>
    <property type="molecule type" value="Genomic_DNA"/>
</dbReference>
<proteinExistence type="predicted"/>
<name>A0ABN9VLG9_9DINO</name>
<feature type="region of interest" description="Disordered" evidence="1">
    <location>
        <begin position="625"/>
        <end position="694"/>
    </location>
</feature>
<feature type="compositionally biased region" description="Polar residues" evidence="1">
    <location>
        <begin position="627"/>
        <end position="636"/>
    </location>
</feature>
<dbReference type="PROSITE" id="PS50086">
    <property type="entry name" value="TBC_RABGAP"/>
    <property type="match status" value="1"/>
</dbReference>
<evidence type="ECO:0000313" key="4">
    <source>
        <dbReference type="Proteomes" id="UP001189429"/>
    </source>
</evidence>
<dbReference type="Gene3D" id="1.10.472.80">
    <property type="entry name" value="Ypt/Rab-GAP domain of gyp1p, domain 3"/>
    <property type="match status" value="1"/>
</dbReference>
<evidence type="ECO:0000256" key="1">
    <source>
        <dbReference type="SAM" id="MobiDB-lite"/>
    </source>
</evidence>
<dbReference type="Pfam" id="PF00566">
    <property type="entry name" value="RabGAP-TBC"/>
    <property type="match status" value="1"/>
</dbReference>
<feature type="region of interest" description="Disordered" evidence="1">
    <location>
        <begin position="139"/>
        <end position="206"/>
    </location>
</feature>
<evidence type="ECO:0000259" key="2">
    <source>
        <dbReference type="PROSITE" id="PS50086"/>
    </source>
</evidence>
<dbReference type="SUPFAM" id="SSF47923">
    <property type="entry name" value="Ypt/Rab-GAP domain of gyp1p"/>
    <property type="match status" value="2"/>
</dbReference>
<feature type="compositionally biased region" description="Low complexity" evidence="1">
    <location>
        <begin position="239"/>
        <end position="257"/>
    </location>
</feature>
<dbReference type="InterPro" id="IPR000195">
    <property type="entry name" value="Rab-GAP-TBC_dom"/>
</dbReference>
<feature type="compositionally biased region" description="Polar residues" evidence="1">
    <location>
        <begin position="647"/>
        <end position="658"/>
    </location>
</feature>
<feature type="compositionally biased region" description="Low complexity" evidence="1">
    <location>
        <begin position="190"/>
        <end position="206"/>
    </location>
</feature>
<feature type="region of interest" description="Disordered" evidence="1">
    <location>
        <begin position="239"/>
        <end position="319"/>
    </location>
</feature>
<gene>
    <name evidence="3" type="ORF">PCOR1329_LOCUS58311</name>
</gene>
<evidence type="ECO:0000313" key="3">
    <source>
        <dbReference type="EMBL" id="CAK0873001.1"/>
    </source>
</evidence>
<dbReference type="PANTHER" id="PTHR47219:SF9">
    <property type="entry name" value="GTPASE ACTIVATING PROTEIN AND CENTROSOME-ASSOCIATED, ISOFORM B"/>
    <property type="match status" value="1"/>
</dbReference>
<feature type="region of interest" description="Disordered" evidence="1">
    <location>
        <begin position="94"/>
        <end position="125"/>
    </location>
</feature>